<organism evidence="1 2">
    <name type="scientific">Rhodanobacter umsongensis</name>
    <dbReference type="NCBI Taxonomy" id="633153"/>
    <lineage>
        <taxon>Bacteria</taxon>
        <taxon>Pseudomonadati</taxon>
        <taxon>Pseudomonadota</taxon>
        <taxon>Gammaproteobacteria</taxon>
        <taxon>Lysobacterales</taxon>
        <taxon>Rhodanobacteraceae</taxon>
        <taxon>Rhodanobacter</taxon>
    </lineage>
</organism>
<reference evidence="2" key="1">
    <citation type="journal article" date="2019" name="Int. J. Syst. Evol. Microbiol.">
        <title>The Global Catalogue of Microorganisms (GCM) 10K type strain sequencing project: providing services to taxonomists for standard genome sequencing and annotation.</title>
        <authorList>
            <consortium name="The Broad Institute Genomics Platform"/>
            <consortium name="The Broad Institute Genome Sequencing Center for Infectious Disease"/>
            <person name="Wu L."/>
            <person name="Ma J."/>
        </authorList>
    </citation>
    <scope>NUCLEOTIDE SEQUENCE [LARGE SCALE GENOMIC DNA]</scope>
    <source>
        <strain evidence="2">JCM 17130</strain>
    </source>
</reference>
<dbReference type="RefSeq" id="WP_377306010.1">
    <property type="nucleotide sequence ID" value="NZ_JBHSMK010000009.1"/>
</dbReference>
<protein>
    <submittedName>
        <fullName evidence="1">Uncharacterized protein</fullName>
    </submittedName>
</protein>
<evidence type="ECO:0000313" key="1">
    <source>
        <dbReference type="EMBL" id="MFC5437497.1"/>
    </source>
</evidence>
<name>A0ABW0JN50_9GAMM</name>
<accession>A0ABW0JN50</accession>
<comment type="caution">
    <text evidence="1">The sequence shown here is derived from an EMBL/GenBank/DDBJ whole genome shotgun (WGS) entry which is preliminary data.</text>
</comment>
<dbReference type="Proteomes" id="UP001596013">
    <property type="component" value="Unassembled WGS sequence"/>
</dbReference>
<keyword evidence="2" id="KW-1185">Reference proteome</keyword>
<gene>
    <name evidence="1" type="ORF">ACFPME_13110</name>
</gene>
<proteinExistence type="predicted"/>
<dbReference type="EMBL" id="JBHSMK010000009">
    <property type="protein sequence ID" value="MFC5437497.1"/>
    <property type="molecule type" value="Genomic_DNA"/>
</dbReference>
<sequence length="123" mass="13810">MPVEKDVSEFLRSTFRSIWSLELLFLLADDATRCWSCPEMVASLRASELVVNQAVDNLNAGGLLVPEPGDCFRYAPASKEVHLLVISARSLYAHSPDAVRRMIIRSQSNHLLKFADAFKFRKG</sequence>
<evidence type="ECO:0000313" key="2">
    <source>
        <dbReference type="Proteomes" id="UP001596013"/>
    </source>
</evidence>